<evidence type="ECO:0000256" key="1">
    <source>
        <dbReference type="SAM" id="Coils"/>
    </source>
</evidence>
<evidence type="ECO:0000256" key="2">
    <source>
        <dbReference type="SAM" id="MobiDB-lite"/>
    </source>
</evidence>
<evidence type="ECO:0000313" key="4">
    <source>
        <dbReference type="Proteomes" id="UP001056012"/>
    </source>
</evidence>
<feature type="coiled-coil region" evidence="1">
    <location>
        <begin position="253"/>
        <end position="280"/>
    </location>
</feature>
<keyword evidence="4" id="KW-1185">Reference proteome</keyword>
<dbReference type="EMBL" id="CP089274">
    <property type="protein sequence ID" value="USP73578.1"/>
    <property type="molecule type" value="Genomic_DNA"/>
</dbReference>
<dbReference type="Proteomes" id="UP001056012">
    <property type="component" value="Chromosome 1"/>
</dbReference>
<reference evidence="3" key="1">
    <citation type="submission" date="2021-12" db="EMBL/GenBank/DDBJ databases">
        <title>Curvularia clavata genome.</title>
        <authorList>
            <person name="Cao Y."/>
        </authorList>
    </citation>
    <scope>NUCLEOTIDE SEQUENCE</scope>
    <source>
        <strain evidence="3">Yc1106</strain>
    </source>
</reference>
<evidence type="ECO:0000313" key="3">
    <source>
        <dbReference type="EMBL" id="USP73578.1"/>
    </source>
</evidence>
<dbReference type="OrthoDB" id="5314201at2759"/>
<dbReference type="AlphaFoldDB" id="A0A9Q8Z420"/>
<organism evidence="3 4">
    <name type="scientific">Curvularia clavata</name>
    <dbReference type="NCBI Taxonomy" id="95742"/>
    <lineage>
        <taxon>Eukaryota</taxon>
        <taxon>Fungi</taxon>
        <taxon>Dikarya</taxon>
        <taxon>Ascomycota</taxon>
        <taxon>Pezizomycotina</taxon>
        <taxon>Dothideomycetes</taxon>
        <taxon>Pleosporomycetidae</taxon>
        <taxon>Pleosporales</taxon>
        <taxon>Pleosporineae</taxon>
        <taxon>Pleosporaceae</taxon>
        <taxon>Curvularia</taxon>
    </lineage>
</organism>
<accession>A0A9Q8Z420</accession>
<sequence>MEEQAAHHLLNVVEERGLKVDLDRILLAFEDADTNHKAAAWVEEYLHQDTLLTKEELELYQTLKKKGLLHQYESEGEPTRPILDHEIASAIESLQSSTTAIEEQCKVLEAQKDALMKLRGLDKPNLNAEHLRNERKRKEGQEKARLDTSVDDIATSITEQVADAQRESERDKSMLNSYLSERFASDDQILSRLPGLVSQIVTEPEASDDEKSIEQWCKAIISFRTAEIKARVDTIYLTNVAQQTQTSASGEAVAEFKEQKAALQAELEELHSEIASVAEMVVEHEIRKPMTDVKERRDRDRRQARSAWLNYVLSTLEYMGKRLDTVATSTQDCDEFQQALRHVEAAAAKRMPEMDAPAAAPTPAHKRAKPSTTAFTPMVKLRPNNTLDLPVALQDALRHAGISFNHDNMESLQDSLLQAQVERGKKLQDHYESTATGTHEKLAERSSRADADMEVMLGALFKHAPFRSVSLTNPKLDVQLKKMEAELEERDRDLLDAEGSELSLSDPKVRAFVAKYGR</sequence>
<keyword evidence="1" id="KW-0175">Coiled coil</keyword>
<protein>
    <submittedName>
        <fullName evidence="3">Uncharacterized protein</fullName>
    </submittedName>
</protein>
<feature type="region of interest" description="Disordered" evidence="2">
    <location>
        <begin position="427"/>
        <end position="447"/>
    </location>
</feature>
<proteinExistence type="predicted"/>
<dbReference type="VEuPathDB" id="FungiDB:yc1106_00852"/>
<name>A0A9Q8Z420_CURCL</name>
<gene>
    <name evidence="3" type="ORF">yc1106_00852</name>
</gene>
<feature type="region of interest" description="Disordered" evidence="2">
    <location>
        <begin position="352"/>
        <end position="371"/>
    </location>
</feature>